<feature type="transmembrane region" description="Helical" evidence="7">
    <location>
        <begin position="360"/>
        <end position="379"/>
    </location>
</feature>
<evidence type="ECO:0000313" key="8">
    <source>
        <dbReference type="EMBL" id="PKA39892.1"/>
    </source>
</evidence>
<feature type="transmembrane region" description="Helical" evidence="7">
    <location>
        <begin position="415"/>
        <end position="436"/>
    </location>
</feature>
<feature type="transmembrane region" description="Helical" evidence="7">
    <location>
        <begin position="327"/>
        <end position="348"/>
    </location>
</feature>
<dbReference type="RefSeq" id="WP_100772843.1">
    <property type="nucleotide sequence ID" value="NZ_PIQN01000025.1"/>
</dbReference>
<name>A0A2N0D1G2_RHISU</name>
<organism evidence="8 9">
    <name type="scientific">Rhizobium sullae</name>
    <name type="common">Rhizobium hedysari</name>
    <dbReference type="NCBI Taxonomy" id="50338"/>
    <lineage>
        <taxon>Bacteria</taxon>
        <taxon>Pseudomonadati</taxon>
        <taxon>Pseudomonadota</taxon>
        <taxon>Alphaproteobacteria</taxon>
        <taxon>Hyphomicrobiales</taxon>
        <taxon>Rhizobiaceae</taxon>
        <taxon>Rhizobium/Agrobacterium group</taxon>
        <taxon>Rhizobium</taxon>
    </lineage>
</organism>
<feature type="transmembrane region" description="Helical" evidence="7">
    <location>
        <begin position="448"/>
        <end position="466"/>
    </location>
</feature>
<feature type="transmembrane region" description="Helical" evidence="7">
    <location>
        <begin position="385"/>
        <end position="403"/>
    </location>
</feature>
<comment type="similarity">
    <text evidence="2">Belongs to the polysaccharide synthase family.</text>
</comment>
<feature type="transmembrane region" description="Helical" evidence="7">
    <location>
        <begin position="151"/>
        <end position="170"/>
    </location>
</feature>
<keyword evidence="3" id="KW-1003">Cell membrane</keyword>
<evidence type="ECO:0000256" key="2">
    <source>
        <dbReference type="ARBA" id="ARBA00007430"/>
    </source>
</evidence>
<sequence length="482" mass="51987">MSEVSVSRSLQNGVIWNSVNAISSQLFGFIIFLILVRELPPTLFGAVAVSAVMADFFANEGRSAGADAILQEGLFDQKTLNASFFGLMVVAVPYAITMVAAAPLFAAWQEAPVLVYFIPIFATLLLAGPWLSVMDALIMRDLDYKAFTQRNLLGTLVGGTAGIACTFSSFSLWALVIQRTVTLLTVLIFEYRRTGWRPSLATRPGRPKRFHKRFFSLWAVAAMSLASPRAIVLIFGARYDGATVGLFRAADRISESIQGPLLSPLFGLWLPLMSKVRGQLDKEREVYTSIISTAAFVSLPAFTGLYLVADDIVALLLPPTFAGVAPLIKAVSVVSLTIPVAWFNPIAFNALNMNGTSLKYTAAAALCCVVTLVLLPPSVSPASAIILMSAPGFVVAIVGNVLLHKRLELDTWREYRNLLPAIVASGAMGFAVAMVHPHLQGFSAGARLGLSVVVGCTAYAGWLTTFHRRWLGERVRLLSGRG</sequence>
<dbReference type="Proteomes" id="UP000232164">
    <property type="component" value="Unassembled WGS sequence"/>
</dbReference>
<dbReference type="EMBL" id="PIQN01000025">
    <property type="protein sequence ID" value="PKA39892.1"/>
    <property type="molecule type" value="Genomic_DNA"/>
</dbReference>
<reference evidence="8 9" key="1">
    <citation type="submission" date="2017-11" db="EMBL/GenBank/DDBJ databases">
        <authorList>
            <person name="Han C.G."/>
        </authorList>
    </citation>
    <scope>NUCLEOTIDE SEQUENCE [LARGE SCALE GENOMIC DNA]</scope>
    <source>
        <strain evidence="8 9">HCNT1</strain>
    </source>
</reference>
<dbReference type="InterPro" id="IPR050833">
    <property type="entry name" value="Poly_Biosynth_Transport"/>
</dbReference>
<evidence type="ECO:0000256" key="7">
    <source>
        <dbReference type="SAM" id="Phobius"/>
    </source>
</evidence>
<comment type="caution">
    <text evidence="8">The sequence shown here is derived from an EMBL/GenBank/DDBJ whole genome shotgun (WGS) entry which is preliminary data.</text>
</comment>
<evidence type="ECO:0000256" key="4">
    <source>
        <dbReference type="ARBA" id="ARBA00022692"/>
    </source>
</evidence>
<evidence type="ECO:0000256" key="3">
    <source>
        <dbReference type="ARBA" id="ARBA00022475"/>
    </source>
</evidence>
<keyword evidence="4 7" id="KW-0812">Transmembrane</keyword>
<feature type="transmembrane region" description="Helical" evidence="7">
    <location>
        <begin position="286"/>
        <end position="307"/>
    </location>
</feature>
<keyword evidence="5 7" id="KW-1133">Transmembrane helix</keyword>
<gene>
    <name evidence="8" type="ORF">CWR43_29880</name>
</gene>
<dbReference type="AlphaFoldDB" id="A0A2N0D1G2"/>
<feature type="transmembrane region" description="Helical" evidence="7">
    <location>
        <begin position="84"/>
        <end position="108"/>
    </location>
</feature>
<keyword evidence="6 7" id="KW-0472">Membrane</keyword>
<evidence type="ECO:0000256" key="5">
    <source>
        <dbReference type="ARBA" id="ARBA00022989"/>
    </source>
</evidence>
<evidence type="ECO:0000256" key="6">
    <source>
        <dbReference type="ARBA" id="ARBA00023136"/>
    </source>
</evidence>
<evidence type="ECO:0000313" key="9">
    <source>
        <dbReference type="Proteomes" id="UP000232164"/>
    </source>
</evidence>
<reference evidence="8 9" key="2">
    <citation type="submission" date="2017-12" db="EMBL/GenBank/DDBJ databases">
        <title>Genome sequence of Rhizobium sullae HCNT1 isolated from Sulla coronaria nodules and featuring peculiar denitrification phenotypes.</title>
        <authorList>
            <person name="De Diego-Diaz B."/>
            <person name="Treu L."/>
            <person name="Campanaro S."/>
            <person name="Da Silva Duarte V."/>
            <person name="Basaglia M."/>
            <person name="Favaro L."/>
            <person name="Casella S."/>
            <person name="Squartini A."/>
        </authorList>
    </citation>
    <scope>NUCLEOTIDE SEQUENCE [LARGE SCALE GENOMIC DNA]</scope>
    <source>
        <strain evidence="8 9">HCNT1</strain>
    </source>
</reference>
<feature type="transmembrane region" description="Helical" evidence="7">
    <location>
        <begin position="257"/>
        <end position="274"/>
    </location>
</feature>
<accession>A0A2N0D1G2</accession>
<feature type="transmembrane region" description="Helical" evidence="7">
    <location>
        <begin position="14"/>
        <end position="36"/>
    </location>
</feature>
<comment type="subcellular location">
    <subcellularLocation>
        <location evidence="1">Cell membrane</location>
        <topology evidence="1">Multi-pass membrane protein</topology>
    </subcellularLocation>
</comment>
<evidence type="ECO:0000256" key="1">
    <source>
        <dbReference type="ARBA" id="ARBA00004651"/>
    </source>
</evidence>
<feature type="transmembrane region" description="Helical" evidence="7">
    <location>
        <begin position="114"/>
        <end position="139"/>
    </location>
</feature>
<dbReference type="GO" id="GO:0005886">
    <property type="term" value="C:plasma membrane"/>
    <property type="evidence" value="ECO:0007669"/>
    <property type="project" value="UniProtKB-SubCell"/>
</dbReference>
<protein>
    <submittedName>
        <fullName evidence="8">Polysaccharide biosynthesis protein</fullName>
    </submittedName>
</protein>
<feature type="transmembrane region" description="Helical" evidence="7">
    <location>
        <begin position="214"/>
        <end position="237"/>
    </location>
</feature>
<dbReference type="PANTHER" id="PTHR30250:SF10">
    <property type="entry name" value="LIPOPOLYSACCHARIDE BIOSYNTHESIS PROTEIN WZXC"/>
    <property type="match status" value="1"/>
</dbReference>
<dbReference type="PANTHER" id="PTHR30250">
    <property type="entry name" value="PST FAMILY PREDICTED COLANIC ACID TRANSPORTER"/>
    <property type="match status" value="1"/>
</dbReference>
<proteinExistence type="inferred from homology"/>
<dbReference type="Pfam" id="PF13440">
    <property type="entry name" value="Polysacc_synt_3"/>
    <property type="match status" value="1"/>
</dbReference>